<comment type="caution">
    <text evidence="1">The sequence shown here is derived from an EMBL/GenBank/DDBJ whole genome shotgun (WGS) entry which is preliminary data.</text>
</comment>
<organism evidence="1 2">
    <name type="scientific">Puccinia sorghi</name>
    <dbReference type="NCBI Taxonomy" id="27349"/>
    <lineage>
        <taxon>Eukaryota</taxon>
        <taxon>Fungi</taxon>
        <taxon>Dikarya</taxon>
        <taxon>Basidiomycota</taxon>
        <taxon>Pucciniomycotina</taxon>
        <taxon>Pucciniomycetes</taxon>
        <taxon>Pucciniales</taxon>
        <taxon>Pucciniaceae</taxon>
        <taxon>Puccinia</taxon>
    </lineage>
</organism>
<accession>A0A0L6VQF3</accession>
<dbReference type="AlphaFoldDB" id="A0A0L6VQF3"/>
<dbReference type="EMBL" id="LAVV01002283">
    <property type="protein sequence ID" value="KNZ62933.1"/>
    <property type="molecule type" value="Genomic_DNA"/>
</dbReference>
<dbReference type="VEuPathDB" id="FungiDB:VP01_12055g1"/>
<dbReference type="OrthoDB" id="10674363at2759"/>
<gene>
    <name evidence="1" type="ORF">VP01_12055g1</name>
</gene>
<name>A0A0L6VQF3_9BASI</name>
<keyword evidence="2" id="KW-1185">Reference proteome</keyword>
<dbReference type="Proteomes" id="UP000037035">
    <property type="component" value="Unassembled WGS sequence"/>
</dbReference>
<protein>
    <submittedName>
        <fullName evidence="1">Uncharacterized protein</fullName>
    </submittedName>
</protein>
<proteinExistence type="predicted"/>
<evidence type="ECO:0000313" key="1">
    <source>
        <dbReference type="EMBL" id="KNZ62933.1"/>
    </source>
</evidence>
<reference evidence="1 2" key="1">
    <citation type="submission" date="2015-08" db="EMBL/GenBank/DDBJ databases">
        <title>Next Generation Sequencing and Analysis of the Genome of Puccinia sorghi L Schw, the Causal Agent of Maize Common Rust.</title>
        <authorList>
            <person name="Rochi L."/>
            <person name="Burguener G."/>
            <person name="Darino M."/>
            <person name="Turjanski A."/>
            <person name="Kreff E."/>
            <person name="Dieguez M.J."/>
            <person name="Sacco F."/>
        </authorList>
    </citation>
    <scope>NUCLEOTIDE SEQUENCE [LARGE SCALE GENOMIC DNA]</scope>
    <source>
        <strain evidence="1 2">RO10H11247</strain>
    </source>
</reference>
<evidence type="ECO:0000313" key="2">
    <source>
        <dbReference type="Proteomes" id="UP000037035"/>
    </source>
</evidence>
<sequence>MLPSSQTSADYKCHIRYLEEVVNLLLTRSRSIQPPFSSAAASQLVSTARPAWRCHSAVRGTQKTPMHVEAAGISFHYSIQRGLEPIVSAKVAESLATSWHQRQHS</sequence>